<dbReference type="InterPro" id="IPR025110">
    <property type="entry name" value="AMP-bd_C"/>
</dbReference>
<organism evidence="3 4">
    <name type="scientific">Micromonospora musae</name>
    <dbReference type="NCBI Taxonomy" id="1894970"/>
    <lineage>
        <taxon>Bacteria</taxon>
        <taxon>Bacillati</taxon>
        <taxon>Actinomycetota</taxon>
        <taxon>Actinomycetes</taxon>
        <taxon>Micromonosporales</taxon>
        <taxon>Micromonosporaceae</taxon>
        <taxon>Micromonospora</taxon>
    </lineage>
</organism>
<gene>
    <name evidence="3" type="ORF">D7044_09340</name>
</gene>
<dbReference type="CDD" id="cd04433">
    <property type="entry name" value="AFD_class_I"/>
    <property type="match status" value="1"/>
</dbReference>
<evidence type="ECO:0008006" key="5">
    <source>
        <dbReference type="Google" id="ProtNLM"/>
    </source>
</evidence>
<dbReference type="PANTHER" id="PTHR43767:SF1">
    <property type="entry name" value="NONRIBOSOMAL PEPTIDE SYNTHASE PES1 (EUROFUNG)-RELATED"/>
    <property type="match status" value="1"/>
</dbReference>
<dbReference type="RefSeq" id="WP_120688553.1">
    <property type="nucleotide sequence ID" value="NZ_RAZT01000004.1"/>
</dbReference>
<dbReference type="Gene3D" id="3.30.300.30">
    <property type="match status" value="1"/>
</dbReference>
<dbReference type="GO" id="GO:0016878">
    <property type="term" value="F:acid-thiol ligase activity"/>
    <property type="evidence" value="ECO:0007669"/>
    <property type="project" value="UniProtKB-ARBA"/>
</dbReference>
<accession>A0A3A9YGT2</accession>
<name>A0A3A9YGT2_9ACTN</name>
<dbReference type="InterPro" id="IPR000873">
    <property type="entry name" value="AMP-dep_synth/lig_dom"/>
</dbReference>
<dbReference type="Pfam" id="PF00501">
    <property type="entry name" value="AMP-binding"/>
    <property type="match status" value="1"/>
</dbReference>
<dbReference type="InterPro" id="IPR045851">
    <property type="entry name" value="AMP-bd_C_sf"/>
</dbReference>
<dbReference type="PANTHER" id="PTHR43767">
    <property type="entry name" value="LONG-CHAIN-FATTY-ACID--COA LIGASE"/>
    <property type="match status" value="1"/>
</dbReference>
<sequence length="506" mass="53897">METGEAHYVRRLLDALQRRPGRPVLYRPEGATTGGELAAAILATAIGLTRAGVARGETVAVLTEPNVPAMLVTRYAAHLLGATVTHVRSMNARADGEHLSTVARRRVLNATGARTLVVDAANAGRGRELAAAAPSLTVLAADELRQHRSNLLPTAAWHPNDIAVVDLTSGSSGDPKLVQQTFGARDNRIRVSAGDGSPDWPVTMLSVTPVSHATATMVDAVLIGGGAVVLRDGFDLDEVVDTIVRHRVTDVYLAVPHLYQLVDRPEAARRALPSLRQVLYSGTYAAPTRVAQAVKLFGERLTQLYGSTEAGGMCTLTPLDHTEPELLPSVGRPFSWVDLEIREADGRTATPRGVTGEVWVRAATTMAGYLGDPALTAQTMHDGWMRTGDLARFDRYGYLHLVGRIGSVIKANGLKIHPSTVERVLLAHPAVADAVVYDRRDPRHGETAHAAVQLRPGVRCGAAQLRDHIAAGLSPAHVPAGFSFLDALPLTVSGKPDRVALRAAAD</sequence>
<dbReference type="EMBL" id="RAZT01000004">
    <property type="protein sequence ID" value="RKN33904.1"/>
    <property type="molecule type" value="Genomic_DNA"/>
</dbReference>
<feature type="domain" description="AMP-binding enzyme C-terminal" evidence="2">
    <location>
        <begin position="421"/>
        <end position="495"/>
    </location>
</feature>
<evidence type="ECO:0000259" key="1">
    <source>
        <dbReference type="Pfam" id="PF00501"/>
    </source>
</evidence>
<evidence type="ECO:0000313" key="3">
    <source>
        <dbReference type="EMBL" id="RKN33904.1"/>
    </source>
</evidence>
<dbReference type="Gene3D" id="3.40.50.12780">
    <property type="entry name" value="N-terminal domain of ligase-like"/>
    <property type="match status" value="1"/>
</dbReference>
<dbReference type="SUPFAM" id="SSF56801">
    <property type="entry name" value="Acetyl-CoA synthetase-like"/>
    <property type="match status" value="1"/>
</dbReference>
<dbReference type="InterPro" id="IPR050237">
    <property type="entry name" value="ATP-dep_AMP-bd_enzyme"/>
</dbReference>
<comment type="caution">
    <text evidence="3">The sequence shown here is derived from an EMBL/GenBank/DDBJ whole genome shotgun (WGS) entry which is preliminary data.</text>
</comment>
<dbReference type="InterPro" id="IPR042099">
    <property type="entry name" value="ANL_N_sf"/>
</dbReference>
<dbReference type="InterPro" id="IPR020845">
    <property type="entry name" value="AMP-binding_CS"/>
</dbReference>
<reference evidence="3 4" key="1">
    <citation type="submission" date="2018-09" db="EMBL/GenBank/DDBJ databases">
        <title>Micromonospora sp. nov. MS1-9, isolated from a root of Musa sp.</title>
        <authorList>
            <person name="Kuncharoen N."/>
            <person name="Kudo T."/>
            <person name="Ohkuma M."/>
            <person name="Yuki M."/>
            <person name="Tanasupawat S."/>
        </authorList>
    </citation>
    <scope>NUCLEOTIDE SEQUENCE [LARGE SCALE GENOMIC DNA]</scope>
    <source>
        <strain evidence="3 4">MS1-9</strain>
    </source>
</reference>
<evidence type="ECO:0000313" key="4">
    <source>
        <dbReference type="Proteomes" id="UP000275865"/>
    </source>
</evidence>
<evidence type="ECO:0000259" key="2">
    <source>
        <dbReference type="Pfam" id="PF13193"/>
    </source>
</evidence>
<feature type="domain" description="AMP-dependent synthetase/ligase" evidence="1">
    <location>
        <begin position="15"/>
        <end position="370"/>
    </location>
</feature>
<proteinExistence type="predicted"/>
<dbReference type="AlphaFoldDB" id="A0A3A9YGT2"/>
<dbReference type="Pfam" id="PF13193">
    <property type="entry name" value="AMP-binding_C"/>
    <property type="match status" value="1"/>
</dbReference>
<protein>
    <recommendedName>
        <fullName evidence="5">Fatty acid--CoA ligase</fullName>
    </recommendedName>
</protein>
<dbReference type="Proteomes" id="UP000275865">
    <property type="component" value="Unassembled WGS sequence"/>
</dbReference>
<dbReference type="PROSITE" id="PS00455">
    <property type="entry name" value="AMP_BINDING"/>
    <property type="match status" value="1"/>
</dbReference>